<feature type="compositionally biased region" description="Acidic residues" evidence="4">
    <location>
        <begin position="142"/>
        <end position="151"/>
    </location>
</feature>
<reference evidence="6" key="1">
    <citation type="submission" date="2023-06" db="EMBL/GenBank/DDBJ databases">
        <title>Genomic analysis of the entomopathogenic nematode Steinernema hermaphroditum.</title>
        <authorList>
            <person name="Schwarz E.M."/>
            <person name="Heppert J.K."/>
            <person name="Baniya A."/>
            <person name="Schwartz H.T."/>
            <person name="Tan C.-H."/>
            <person name="Antoshechkin I."/>
            <person name="Sternberg P.W."/>
            <person name="Goodrich-Blair H."/>
            <person name="Dillman A.R."/>
        </authorList>
    </citation>
    <scope>NUCLEOTIDE SEQUENCE</scope>
    <source>
        <strain evidence="6">PS9179</strain>
        <tissue evidence="6">Whole animal</tissue>
    </source>
</reference>
<feature type="domain" description="FLYWCH-type" evidence="5">
    <location>
        <begin position="30"/>
        <end position="91"/>
    </location>
</feature>
<dbReference type="Pfam" id="PF04500">
    <property type="entry name" value="FLYWCH"/>
    <property type="match status" value="1"/>
</dbReference>
<dbReference type="AlphaFoldDB" id="A0AA39ICK8"/>
<evidence type="ECO:0000256" key="1">
    <source>
        <dbReference type="ARBA" id="ARBA00022723"/>
    </source>
</evidence>
<evidence type="ECO:0000313" key="7">
    <source>
        <dbReference type="Proteomes" id="UP001175271"/>
    </source>
</evidence>
<evidence type="ECO:0000313" key="6">
    <source>
        <dbReference type="EMBL" id="KAK0420504.1"/>
    </source>
</evidence>
<protein>
    <recommendedName>
        <fullName evidence="5">FLYWCH-type domain-containing protein</fullName>
    </recommendedName>
</protein>
<evidence type="ECO:0000256" key="2">
    <source>
        <dbReference type="ARBA" id="ARBA00022771"/>
    </source>
</evidence>
<dbReference type="EMBL" id="JAUCMV010000002">
    <property type="protein sequence ID" value="KAK0420504.1"/>
    <property type="molecule type" value="Genomic_DNA"/>
</dbReference>
<comment type="caution">
    <text evidence="6">The sequence shown here is derived from an EMBL/GenBank/DDBJ whole genome shotgun (WGS) entry which is preliminary data.</text>
</comment>
<dbReference type="Proteomes" id="UP001175271">
    <property type="component" value="Unassembled WGS sequence"/>
</dbReference>
<evidence type="ECO:0000259" key="5">
    <source>
        <dbReference type="Pfam" id="PF04500"/>
    </source>
</evidence>
<evidence type="ECO:0000256" key="3">
    <source>
        <dbReference type="ARBA" id="ARBA00022833"/>
    </source>
</evidence>
<name>A0AA39ICK8_9BILA</name>
<dbReference type="Gene3D" id="2.20.25.240">
    <property type="match status" value="1"/>
</dbReference>
<gene>
    <name evidence="6" type="ORF">QR680_014727</name>
</gene>
<organism evidence="6 7">
    <name type="scientific">Steinernema hermaphroditum</name>
    <dbReference type="NCBI Taxonomy" id="289476"/>
    <lineage>
        <taxon>Eukaryota</taxon>
        <taxon>Metazoa</taxon>
        <taxon>Ecdysozoa</taxon>
        <taxon>Nematoda</taxon>
        <taxon>Chromadorea</taxon>
        <taxon>Rhabditida</taxon>
        <taxon>Tylenchina</taxon>
        <taxon>Panagrolaimomorpha</taxon>
        <taxon>Strongyloidoidea</taxon>
        <taxon>Steinernematidae</taxon>
        <taxon>Steinernema</taxon>
    </lineage>
</organism>
<proteinExistence type="predicted"/>
<keyword evidence="3" id="KW-0862">Zinc</keyword>
<evidence type="ECO:0000256" key="4">
    <source>
        <dbReference type="SAM" id="MobiDB-lite"/>
    </source>
</evidence>
<feature type="region of interest" description="Disordered" evidence="4">
    <location>
        <begin position="1"/>
        <end position="22"/>
    </location>
</feature>
<dbReference type="InterPro" id="IPR007588">
    <property type="entry name" value="Znf_FLYWCH"/>
</dbReference>
<keyword evidence="7" id="KW-1185">Reference proteome</keyword>
<sequence length="529" mass="60399">MDPQRTVQKGGAQVHQHPQAADAPNWRVMKTLRGGFRVIVDEHLFIDQKVMRNPDHIRFTCIERKPLNCRCAVIMTKDHRTFIKLDQTHNHAAPDPSVYADLYDLDQDTSTLTKSSRKSRSRRTTENTVASDRGRIHSESMMEFEEDEDPEPVAASPGVRYTKPGAVAVTKTGAVPGTSGTYKEVPSWFQALRGEVKGPSTPILSDDIVTLIFHQMTHEERIRAKSVSRYFNHISKQFLPTPNFKLNAELYISPTKRGPARYTFKAYNEQRCFSGLFPNRPDSWPSFLRIVSLNITTAPTDGRGAINPDDVNVICTMLKHRAMWGISTLSMYNVDLIHVNFDLSETFFAHLMRAKFLKMSKVVNICEDFGYLLEHLTVHSKRLQCIEMINCTMVEPDLFDNDLVMKCLRRYAPIQMDLSSFDLECKAEELTTMMNDLINRDPGLEERLEEERSIIICSQNSINLAEVAQDLGTAFEDDSFIVARAMDEYFYVVKVQIITERQLRFSARYAKQTEFSEYLSPAKPSAPNA</sequence>
<dbReference type="CDD" id="cd09917">
    <property type="entry name" value="F-box_SF"/>
    <property type="match status" value="1"/>
</dbReference>
<feature type="region of interest" description="Disordered" evidence="4">
    <location>
        <begin position="110"/>
        <end position="159"/>
    </location>
</feature>
<keyword evidence="2" id="KW-0863">Zinc-finger</keyword>
<dbReference type="GO" id="GO:0008270">
    <property type="term" value="F:zinc ion binding"/>
    <property type="evidence" value="ECO:0007669"/>
    <property type="project" value="UniProtKB-KW"/>
</dbReference>
<accession>A0AA39ICK8</accession>
<keyword evidence="1" id="KW-0479">Metal-binding</keyword>